<proteinExistence type="predicted"/>
<gene>
    <name evidence="1" type="ORF">MJG53_009492</name>
</gene>
<protein>
    <submittedName>
        <fullName evidence="1">Uncharacterized protein</fullName>
    </submittedName>
</protein>
<reference evidence="1" key="1">
    <citation type="submission" date="2022-03" db="EMBL/GenBank/DDBJ databases">
        <title>Genomic analyses of argali, domestic sheep and their hybrids provide insights into chromosomal evolution, heterosis and genetic basis of agronomic traits.</title>
        <authorList>
            <person name="Li M."/>
        </authorList>
    </citation>
    <scope>NUCLEOTIDE SEQUENCE</scope>
    <source>
        <strain evidence="1">F1 hybrid</strain>
    </source>
</reference>
<sequence length="247" mass="26966">MAEGGKSSNRKGANRNGAGATAGRGGARPGVSERQPRPPRFLFRLAAGERRALRLRLLYGRGGNARGHVSPLFQGGRPRGVRSFSYFSREPDSVPESIGRPRAPPPCVSCPWIPIPVASVHCWAQPSGRRGLGLQDIPGGHLPLPHPVDAASSSPLCLLLNRILCSSAYELKMKIIVINVFQKPVTEDGCENTRRTAAHVTRGVAHDVFEGKMKSCSRRRALKQVTKITILYNGHLTINYAEKYIFE</sequence>
<organism evidence="1 2">
    <name type="scientific">Ovis ammon polii x Ovis aries</name>
    <dbReference type="NCBI Taxonomy" id="2918886"/>
    <lineage>
        <taxon>Eukaryota</taxon>
        <taxon>Metazoa</taxon>
        <taxon>Chordata</taxon>
        <taxon>Craniata</taxon>
        <taxon>Vertebrata</taxon>
        <taxon>Euteleostomi</taxon>
        <taxon>Mammalia</taxon>
        <taxon>Eutheria</taxon>
        <taxon>Laurasiatheria</taxon>
        <taxon>Artiodactyla</taxon>
        <taxon>Ruminantia</taxon>
        <taxon>Pecora</taxon>
        <taxon>Bovidae</taxon>
        <taxon>Caprinae</taxon>
        <taxon>Ovis</taxon>
    </lineage>
</organism>
<keyword evidence="2" id="KW-1185">Reference proteome</keyword>
<name>A0ACB9UWT6_9CETA</name>
<evidence type="ECO:0000313" key="2">
    <source>
        <dbReference type="Proteomes" id="UP001057279"/>
    </source>
</evidence>
<dbReference type="Proteomes" id="UP001057279">
    <property type="component" value="Linkage Group LG09"/>
</dbReference>
<evidence type="ECO:0000313" key="1">
    <source>
        <dbReference type="EMBL" id="KAI4581967.1"/>
    </source>
</evidence>
<dbReference type="EMBL" id="CM043034">
    <property type="protein sequence ID" value="KAI4581967.1"/>
    <property type="molecule type" value="Genomic_DNA"/>
</dbReference>
<accession>A0ACB9UWT6</accession>
<comment type="caution">
    <text evidence="1">The sequence shown here is derived from an EMBL/GenBank/DDBJ whole genome shotgun (WGS) entry which is preliminary data.</text>
</comment>